<evidence type="ECO:0000313" key="4">
    <source>
        <dbReference type="Proteomes" id="UP000463470"/>
    </source>
</evidence>
<feature type="transmembrane region" description="Helical" evidence="2">
    <location>
        <begin position="78"/>
        <end position="96"/>
    </location>
</feature>
<protein>
    <submittedName>
        <fullName evidence="3">Uncharacterized protein</fullName>
    </submittedName>
</protein>
<evidence type="ECO:0000256" key="2">
    <source>
        <dbReference type="SAM" id="Phobius"/>
    </source>
</evidence>
<evidence type="ECO:0000256" key="1">
    <source>
        <dbReference type="SAM" id="MobiDB-lite"/>
    </source>
</evidence>
<feature type="transmembrane region" description="Helical" evidence="2">
    <location>
        <begin position="45"/>
        <end position="66"/>
    </location>
</feature>
<name>A0A845L1P4_9FIRM</name>
<dbReference type="RefSeq" id="WP_161255376.1">
    <property type="nucleotide sequence ID" value="NZ_WXEY01000003.1"/>
</dbReference>
<organism evidence="3 4">
    <name type="scientific">Heliomicrobium undosum</name>
    <dbReference type="NCBI Taxonomy" id="121734"/>
    <lineage>
        <taxon>Bacteria</taxon>
        <taxon>Bacillati</taxon>
        <taxon>Bacillota</taxon>
        <taxon>Clostridia</taxon>
        <taxon>Eubacteriales</taxon>
        <taxon>Heliobacteriaceae</taxon>
        <taxon>Heliomicrobium</taxon>
    </lineage>
</organism>
<keyword evidence="2" id="KW-1133">Transmembrane helix</keyword>
<gene>
    <name evidence="3" type="ORF">GTO91_04295</name>
</gene>
<dbReference type="AlphaFoldDB" id="A0A845L1P4"/>
<sequence length="133" mass="14711">MEVLPTPDWSTLDQGYFSTVLFVLITSTVELVKYMMKTQSEKFKVLLPFVLIGAGFLWGGLFGLWTKGSLLWSSFKHGAEYGIYVACVSGVSYGMIKSFRQIRDGMGKNSGNGEPYNTDDGNDRGNGQKNGKM</sequence>
<dbReference type="Proteomes" id="UP000463470">
    <property type="component" value="Unassembled WGS sequence"/>
</dbReference>
<feature type="region of interest" description="Disordered" evidence="1">
    <location>
        <begin position="106"/>
        <end position="133"/>
    </location>
</feature>
<comment type="caution">
    <text evidence="3">The sequence shown here is derived from an EMBL/GenBank/DDBJ whole genome shotgun (WGS) entry which is preliminary data.</text>
</comment>
<keyword evidence="4" id="KW-1185">Reference proteome</keyword>
<proteinExistence type="predicted"/>
<accession>A0A845L1P4</accession>
<evidence type="ECO:0000313" key="3">
    <source>
        <dbReference type="EMBL" id="MZP28929.1"/>
    </source>
</evidence>
<keyword evidence="2" id="KW-0472">Membrane</keyword>
<feature type="transmembrane region" description="Helical" evidence="2">
    <location>
        <begin position="15"/>
        <end position="33"/>
    </location>
</feature>
<dbReference type="EMBL" id="WXEY01000003">
    <property type="protein sequence ID" value="MZP28929.1"/>
    <property type="molecule type" value="Genomic_DNA"/>
</dbReference>
<dbReference type="OrthoDB" id="2083300at2"/>
<keyword evidence="2" id="KW-0812">Transmembrane</keyword>
<reference evidence="3 4" key="1">
    <citation type="submission" date="2020-01" db="EMBL/GenBank/DDBJ databases">
        <title>Whole-genome sequence of Heliobacterium undosum DSM 13378.</title>
        <authorList>
            <person name="Kyndt J.A."/>
            <person name="Meyer T.E."/>
        </authorList>
    </citation>
    <scope>NUCLEOTIDE SEQUENCE [LARGE SCALE GENOMIC DNA]</scope>
    <source>
        <strain evidence="3 4">DSM 13378</strain>
    </source>
</reference>